<proteinExistence type="predicted"/>
<evidence type="ECO:0000256" key="1">
    <source>
        <dbReference type="SAM" id="MobiDB-lite"/>
    </source>
</evidence>
<feature type="chain" id="PRO_5045282701" description="Secreted protein" evidence="2">
    <location>
        <begin position="33"/>
        <end position="239"/>
    </location>
</feature>
<feature type="signal peptide" evidence="2">
    <location>
        <begin position="1"/>
        <end position="32"/>
    </location>
</feature>
<evidence type="ECO:0000313" key="3">
    <source>
        <dbReference type="EMBL" id="GAA5147741.1"/>
    </source>
</evidence>
<keyword evidence="2" id="KW-0732">Signal</keyword>
<dbReference type="Proteomes" id="UP001500221">
    <property type="component" value="Unassembled WGS sequence"/>
</dbReference>
<gene>
    <name evidence="3" type="ORF">GCM10023340_20610</name>
</gene>
<name>A0ABP9PK17_9ACTN</name>
<accession>A0ABP9PK17</accession>
<evidence type="ECO:0008006" key="5">
    <source>
        <dbReference type="Google" id="ProtNLM"/>
    </source>
</evidence>
<reference evidence="4" key="1">
    <citation type="journal article" date="2019" name="Int. J. Syst. Evol. Microbiol.">
        <title>The Global Catalogue of Microorganisms (GCM) 10K type strain sequencing project: providing services to taxonomists for standard genome sequencing and annotation.</title>
        <authorList>
            <consortium name="The Broad Institute Genomics Platform"/>
            <consortium name="The Broad Institute Genome Sequencing Center for Infectious Disease"/>
            <person name="Wu L."/>
            <person name="Ma J."/>
        </authorList>
    </citation>
    <scope>NUCLEOTIDE SEQUENCE [LARGE SCALE GENOMIC DNA]</scope>
    <source>
        <strain evidence="4">JCM 18459</strain>
    </source>
</reference>
<keyword evidence="4" id="KW-1185">Reference proteome</keyword>
<dbReference type="EMBL" id="BAABKG010000002">
    <property type="protein sequence ID" value="GAA5147741.1"/>
    <property type="molecule type" value="Genomic_DNA"/>
</dbReference>
<sequence>MHRRLTLLATVVAAATVAAVTFLPTGGTSAMAGPPGRAASASSASTVAEPAERAAPVRTQRTVVRPVTTAGRPAPGWTVTRLRGAVTCDGRSPSSVDPGVATCYPTAYALRACWKSQDHTALCVRDARVQRLVRVRYTGAFPAAVKAPPFIAPMDLELTNGNDCLVRDGGAWGSPPQHPRWVGYYSCDKGSVYGPDDYRWGITRSTQPWQVRVWRTPDGRAGSIVVREVARAWYVGTAA</sequence>
<dbReference type="RefSeq" id="WP_345457902.1">
    <property type="nucleotide sequence ID" value="NZ_BAABKG010000002.1"/>
</dbReference>
<evidence type="ECO:0000313" key="4">
    <source>
        <dbReference type="Proteomes" id="UP001500221"/>
    </source>
</evidence>
<protein>
    <recommendedName>
        <fullName evidence="5">Secreted protein</fullName>
    </recommendedName>
</protein>
<feature type="region of interest" description="Disordered" evidence="1">
    <location>
        <begin position="29"/>
        <end position="57"/>
    </location>
</feature>
<comment type="caution">
    <text evidence="3">The sequence shown here is derived from an EMBL/GenBank/DDBJ whole genome shotgun (WGS) entry which is preliminary data.</text>
</comment>
<evidence type="ECO:0000256" key="2">
    <source>
        <dbReference type="SAM" id="SignalP"/>
    </source>
</evidence>
<organism evidence="3 4">
    <name type="scientific">Nocardioides marinquilinus</name>
    <dbReference type="NCBI Taxonomy" id="1210400"/>
    <lineage>
        <taxon>Bacteria</taxon>
        <taxon>Bacillati</taxon>
        <taxon>Actinomycetota</taxon>
        <taxon>Actinomycetes</taxon>
        <taxon>Propionibacteriales</taxon>
        <taxon>Nocardioidaceae</taxon>
        <taxon>Nocardioides</taxon>
    </lineage>
</organism>